<evidence type="ECO:0000256" key="7">
    <source>
        <dbReference type="SAM" id="MobiDB-lite"/>
    </source>
</evidence>
<dbReference type="Proteomes" id="UP000789831">
    <property type="component" value="Unassembled WGS sequence"/>
</dbReference>
<dbReference type="GO" id="GO:0010506">
    <property type="term" value="P:regulation of autophagy"/>
    <property type="evidence" value="ECO:0007669"/>
    <property type="project" value="InterPro"/>
</dbReference>
<dbReference type="GO" id="GO:0000407">
    <property type="term" value="C:phagophore assembly site"/>
    <property type="evidence" value="ECO:0007669"/>
    <property type="project" value="TreeGrafter"/>
</dbReference>
<comment type="caution">
    <text evidence="9">The sequence shown here is derived from an EMBL/GenBank/DDBJ whole genome shotgun (WGS) entry which is preliminary data.</text>
</comment>
<dbReference type="AlphaFoldDB" id="A0A9N8ZRB1"/>
<keyword evidence="2" id="KW-0808">Transferase</keyword>
<dbReference type="PANTHER" id="PTHR24348:SF22">
    <property type="entry name" value="NON-SPECIFIC SERINE_THREONINE PROTEIN KINASE"/>
    <property type="match status" value="1"/>
</dbReference>
<proteinExistence type="predicted"/>
<name>A0A9N8ZRB1_9GLOM</name>
<dbReference type="GO" id="GO:0005829">
    <property type="term" value="C:cytosol"/>
    <property type="evidence" value="ECO:0007669"/>
    <property type="project" value="TreeGrafter"/>
</dbReference>
<reference evidence="9" key="1">
    <citation type="submission" date="2021-06" db="EMBL/GenBank/DDBJ databases">
        <authorList>
            <person name="Kallberg Y."/>
            <person name="Tangrot J."/>
            <person name="Rosling A."/>
        </authorList>
    </citation>
    <scope>NUCLEOTIDE SEQUENCE</scope>
    <source>
        <strain evidence="9">MT106</strain>
    </source>
</reference>
<keyword evidence="4" id="KW-0418">Kinase</keyword>
<sequence length="325" mass="37599">MFRSSVSQMVPCYGISQDPAGNYIMVMKYMEAGNLREFLKKNYRKLNFYDENEKNSKLHFLQQISQGLKDIHRKNLVHRDFHSGNIIVNRDKHDRDNCHITDLGLAKPVNEKDDNKIFGVMPYVAPEVLQNKPYTPASDIYSLGMIMYEIITGIPPFHEYAHNVNLALQICQGMRPSFSNPKTPQQQEPKNRPSAKEVNSIVGEWFEEEKIATLLQNPGRQQQAIELELKKLAKEIGKSFTDEQKELVKEFIKANRKATKNQADEVAITNAEEAEERLKKNLKETDFSREEIKKVTRHCEKLVDELVKQLEKIQLQAQVEIPTNK</sequence>
<dbReference type="GO" id="GO:0016020">
    <property type="term" value="C:membrane"/>
    <property type="evidence" value="ECO:0007669"/>
    <property type="project" value="TreeGrafter"/>
</dbReference>
<dbReference type="PROSITE" id="PS50011">
    <property type="entry name" value="PROTEIN_KINASE_DOM"/>
    <property type="match status" value="1"/>
</dbReference>
<evidence type="ECO:0000313" key="10">
    <source>
        <dbReference type="Proteomes" id="UP000789831"/>
    </source>
</evidence>
<evidence type="ECO:0000256" key="6">
    <source>
        <dbReference type="SAM" id="Coils"/>
    </source>
</evidence>
<accession>A0A9N8ZRB1</accession>
<dbReference type="Gene3D" id="1.10.510.10">
    <property type="entry name" value="Transferase(Phosphotransferase) domain 1"/>
    <property type="match status" value="1"/>
</dbReference>
<keyword evidence="5" id="KW-0067">ATP-binding</keyword>
<dbReference type="Pfam" id="PF00069">
    <property type="entry name" value="Pkinase"/>
    <property type="match status" value="1"/>
</dbReference>
<dbReference type="GO" id="GO:0005524">
    <property type="term" value="F:ATP binding"/>
    <property type="evidence" value="ECO:0007669"/>
    <property type="project" value="UniProtKB-KW"/>
</dbReference>
<protein>
    <recommendedName>
        <fullName evidence="1">non-specific serine/threonine protein kinase</fullName>
        <ecNumber evidence="1">2.7.11.1</ecNumber>
    </recommendedName>
</protein>
<dbReference type="InterPro" id="IPR045269">
    <property type="entry name" value="Atg1-like"/>
</dbReference>
<gene>
    <name evidence="9" type="ORF">AGERDE_LOCUS4423</name>
</gene>
<keyword evidence="10" id="KW-1185">Reference proteome</keyword>
<feature type="domain" description="Protein kinase" evidence="8">
    <location>
        <begin position="1"/>
        <end position="206"/>
    </location>
</feature>
<dbReference type="GO" id="GO:0000045">
    <property type="term" value="P:autophagosome assembly"/>
    <property type="evidence" value="ECO:0007669"/>
    <property type="project" value="TreeGrafter"/>
</dbReference>
<dbReference type="OrthoDB" id="544350at2759"/>
<evidence type="ECO:0000256" key="4">
    <source>
        <dbReference type="ARBA" id="ARBA00022777"/>
    </source>
</evidence>
<dbReference type="SUPFAM" id="SSF56112">
    <property type="entry name" value="Protein kinase-like (PK-like)"/>
    <property type="match status" value="1"/>
</dbReference>
<evidence type="ECO:0000256" key="1">
    <source>
        <dbReference type="ARBA" id="ARBA00012513"/>
    </source>
</evidence>
<dbReference type="EC" id="2.7.11.1" evidence="1"/>
<evidence type="ECO:0000259" key="8">
    <source>
        <dbReference type="PROSITE" id="PS50011"/>
    </source>
</evidence>
<evidence type="ECO:0000256" key="3">
    <source>
        <dbReference type="ARBA" id="ARBA00022741"/>
    </source>
</evidence>
<dbReference type="EMBL" id="CAJVPL010000506">
    <property type="protein sequence ID" value="CAG8504574.1"/>
    <property type="molecule type" value="Genomic_DNA"/>
</dbReference>
<evidence type="ECO:0000256" key="5">
    <source>
        <dbReference type="ARBA" id="ARBA00022840"/>
    </source>
</evidence>
<dbReference type="InterPro" id="IPR011009">
    <property type="entry name" value="Kinase-like_dom_sf"/>
</dbReference>
<feature type="coiled-coil region" evidence="6">
    <location>
        <begin position="261"/>
        <end position="291"/>
    </location>
</feature>
<dbReference type="GO" id="GO:0005776">
    <property type="term" value="C:autophagosome"/>
    <property type="evidence" value="ECO:0007669"/>
    <property type="project" value="TreeGrafter"/>
</dbReference>
<dbReference type="PANTHER" id="PTHR24348">
    <property type="entry name" value="SERINE/THREONINE-PROTEIN KINASE UNC-51-RELATED"/>
    <property type="match status" value="1"/>
</dbReference>
<evidence type="ECO:0000313" key="9">
    <source>
        <dbReference type="EMBL" id="CAG8504574.1"/>
    </source>
</evidence>
<evidence type="ECO:0000256" key="2">
    <source>
        <dbReference type="ARBA" id="ARBA00022679"/>
    </source>
</evidence>
<keyword evidence="6" id="KW-0175">Coiled coil</keyword>
<dbReference type="InterPro" id="IPR000719">
    <property type="entry name" value="Prot_kinase_dom"/>
</dbReference>
<feature type="region of interest" description="Disordered" evidence="7">
    <location>
        <begin position="177"/>
        <end position="197"/>
    </location>
</feature>
<keyword evidence="3" id="KW-0547">Nucleotide-binding</keyword>
<dbReference type="GO" id="GO:0004674">
    <property type="term" value="F:protein serine/threonine kinase activity"/>
    <property type="evidence" value="ECO:0007669"/>
    <property type="project" value="UniProtKB-EC"/>
</dbReference>
<feature type="compositionally biased region" description="Polar residues" evidence="7">
    <location>
        <begin position="177"/>
        <end position="188"/>
    </location>
</feature>
<organism evidence="9 10">
    <name type="scientific">Ambispora gerdemannii</name>
    <dbReference type="NCBI Taxonomy" id="144530"/>
    <lineage>
        <taxon>Eukaryota</taxon>
        <taxon>Fungi</taxon>
        <taxon>Fungi incertae sedis</taxon>
        <taxon>Mucoromycota</taxon>
        <taxon>Glomeromycotina</taxon>
        <taxon>Glomeromycetes</taxon>
        <taxon>Archaeosporales</taxon>
        <taxon>Ambisporaceae</taxon>
        <taxon>Ambispora</taxon>
    </lineage>
</organism>